<dbReference type="Proteomes" id="UP000288805">
    <property type="component" value="Unassembled WGS sequence"/>
</dbReference>
<name>A0A438E1X2_VITVI</name>
<dbReference type="PANTHER" id="PTHR33116">
    <property type="entry name" value="REVERSE TRANSCRIPTASE ZINC-BINDING DOMAIN-CONTAINING PROTEIN-RELATED-RELATED"/>
    <property type="match status" value="1"/>
</dbReference>
<dbReference type="PANTHER" id="PTHR33116:SF78">
    <property type="entry name" value="OS12G0587133 PROTEIN"/>
    <property type="match status" value="1"/>
</dbReference>
<evidence type="ECO:0000313" key="2">
    <source>
        <dbReference type="EMBL" id="RVW41715.1"/>
    </source>
</evidence>
<protein>
    <recommendedName>
        <fullName evidence="1">Reverse transcriptase domain-containing protein</fullName>
    </recommendedName>
</protein>
<dbReference type="InterPro" id="IPR043502">
    <property type="entry name" value="DNA/RNA_pol_sf"/>
</dbReference>
<comment type="caution">
    <text evidence="2">The sequence shown here is derived from an EMBL/GenBank/DDBJ whole genome shotgun (WGS) entry which is preliminary data.</text>
</comment>
<organism evidence="2 3">
    <name type="scientific">Vitis vinifera</name>
    <name type="common">Grape</name>
    <dbReference type="NCBI Taxonomy" id="29760"/>
    <lineage>
        <taxon>Eukaryota</taxon>
        <taxon>Viridiplantae</taxon>
        <taxon>Streptophyta</taxon>
        <taxon>Embryophyta</taxon>
        <taxon>Tracheophyta</taxon>
        <taxon>Spermatophyta</taxon>
        <taxon>Magnoliopsida</taxon>
        <taxon>eudicotyledons</taxon>
        <taxon>Gunneridae</taxon>
        <taxon>Pentapetalae</taxon>
        <taxon>rosids</taxon>
        <taxon>Vitales</taxon>
        <taxon>Vitaceae</taxon>
        <taxon>Viteae</taxon>
        <taxon>Vitis</taxon>
    </lineage>
</organism>
<sequence length="313" mass="36150">MLKAKEGSFINGFLERGRNGLGVEVSHLLFADDTLILCDASKEDLEYMSWIFTWFEAISGLKINLEKSELILVEDVSNLEELAEILGCEVGSLPTTYLGLLLGAPHKSYRVWEGVEEHFQKRLALWKRQNLSKNGRQTLIKNILSSLPIYFMFLLSNPKEGSCETKKDSKGFSLGREGFDLQASFAELVIVGKYKQAKKVWCTKEVTEGYGVHVWKIIKGGWEALKDRIGFKVGSYNRLHDWELEEKDVFLERLYDHCIKAGSKYTMVCFEILWSQLEFFAWEATQARILTLKQLKRKDWRISNRCCMCKEDE</sequence>
<proteinExistence type="predicted"/>
<reference evidence="2 3" key="1">
    <citation type="journal article" date="2018" name="PLoS Genet.">
        <title>Population sequencing reveals clonal diversity and ancestral inbreeding in the grapevine cultivar Chardonnay.</title>
        <authorList>
            <person name="Roach M.J."/>
            <person name="Johnson D.L."/>
            <person name="Bohlmann J."/>
            <person name="van Vuuren H.J."/>
            <person name="Jones S.J."/>
            <person name="Pretorius I.S."/>
            <person name="Schmidt S.A."/>
            <person name="Borneman A.R."/>
        </authorList>
    </citation>
    <scope>NUCLEOTIDE SEQUENCE [LARGE SCALE GENOMIC DNA]</scope>
    <source>
        <strain evidence="3">cv. Chardonnay</strain>
        <tissue evidence="2">Leaf</tissue>
    </source>
</reference>
<dbReference type="Pfam" id="PF00078">
    <property type="entry name" value="RVT_1"/>
    <property type="match status" value="1"/>
</dbReference>
<evidence type="ECO:0000313" key="3">
    <source>
        <dbReference type="Proteomes" id="UP000288805"/>
    </source>
</evidence>
<feature type="domain" description="Reverse transcriptase" evidence="1">
    <location>
        <begin position="9"/>
        <end position="100"/>
    </location>
</feature>
<evidence type="ECO:0000259" key="1">
    <source>
        <dbReference type="Pfam" id="PF00078"/>
    </source>
</evidence>
<dbReference type="SUPFAM" id="SSF56672">
    <property type="entry name" value="DNA/RNA polymerases"/>
    <property type="match status" value="1"/>
</dbReference>
<accession>A0A438E1X2</accession>
<dbReference type="AlphaFoldDB" id="A0A438E1X2"/>
<dbReference type="InterPro" id="IPR000477">
    <property type="entry name" value="RT_dom"/>
</dbReference>
<dbReference type="EMBL" id="QGNW01001432">
    <property type="protein sequence ID" value="RVW41715.1"/>
    <property type="molecule type" value="Genomic_DNA"/>
</dbReference>
<gene>
    <name evidence="2" type="ORF">CK203_082096</name>
</gene>